<dbReference type="SUPFAM" id="SSF54001">
    <property type="entry name" value="Cysteine proteinases"/>
    <property type="match status" value="1"/>
</dbReference>
<protein>
    <submittedName>
        <fullName evidence="6">Cell wall-associated hydrolase</fullName>
    </submittedName>
</protein>
<name>A0A1Z5J3U0_9LACO</name>
<dbReference type="PANTHER" id="PTHR47053">
    <property type="entry name" value="MUREIN DD-ENDOPEPTIDASE MEPH-RELATED"/>
    <property type="match status" value="1"/>
</dbReference>
<dbReference type="RefSeq" id="WP_098825107.1">
    <property type="nucleotide sequence ID" value="NZ_BCMJ01000005.1"/>
</dbReference>
<keyword evidence="7" id="KW-1185">Reference proteome</keyword>
<accession>A0A1Z5J3U0</accession>
<dbReference type="OrthoDB" id="1654978at2"/>
<evidence type="ECO:0000259" key="5">
    <source>
        <dbReference type="PROSITE" id="PS51935"/>
    </source>
</evidence>
<proteinExistence type="inferred from homology"/>
<dbReference type="InterPro" id="IPR000064">
    <property type="entry name" value="NLP_P60_dom"/>
</dbReference>
<sequence>MEKRRVIVPVATLWTSPKAPRDIDQLALNGETKQWVAAMTTEQTIDLCDSKRLETQAVFNDEVIVDSVEGEWAKVYLTTQADDADDRGYIGWLPSKLLSSSTVAYPEANTHLCVAVPFTTLYDEQQNPVFEIVMGTELTQLGTEGNLLRVVTPLGEGYVAADSIAVNAEGKTAGEKMVSMARQFLGLRYLWAGISPYGFDCSGFMYTLHRVLGIAIPRDADDQRNNGQSVEPENLQPGDLLFFAYEHGKGFVHHVGMYIGDGQMIQSRTPGKQVDIAKLTEMRYAPEFVAARRYWQ</sequence>
<dbReference type="Pfam" id="PF00877">
    <property type="entry name" value="NLPC_P60"/>
    <property type="match status" value="1"/>
</dbReference>
<dbReference type="EMBL" id="BCMJ01000005">
    <property type="protein sequence ID" value="GAX08408.1"/>
    <property type="molecule type" value="Genomic_DNA"/>
</dbReference>
<dbReference type="AlphaFoldDB" id="A0A1Z5J3U0"/>
<comment type="caution">
    <text evidence="6">The sequence shown here is derived from an EMBL/GenBank/DDBJ whole genome shotgun (WGS) entry which is preliminary data.</text>
</comment>
<dbReference type="GO" id="GO:0008234">
    <property type="term" value="F:cysteine-type peptidase activity"/>
    <property type="evidence" value="ECO:0007669"/>
    <property type="project" value="UniProtKB-KW"/>
</dbReference>
<comment type="similarity">
    <text evidence="1">Belongs to the peptidase C40 family.</text>
</comment>
<gene>
    <name evidence="6" type="ORF">IWT5_01563</name>
</gene>
<dbReference type="Proteomes" id="UP000223370">
    <property type="component" value="Unassembled WGS sequence"/>
</dbReference>
<evidence type="ECO:0000256" key="2">
    <source>
        <dbReference type="ARBA" id="ARBA00022670"/>
    </source>
</evidence>
<keyword evidence="2" id="KW-0645">Protease</keyword>
<evidence type="ECO:0000256" key="1">
    <source>
        <dbReference type="ARBA" id="ARBA00007074"/>
    </source>
</evidence>
<dbReference type="InterPro" id="IPR051202">
    <property type="entry name" value="Peptidase_C40"/>
</dbReference>
<evidence type="ECO:0000313" key="7">
    <source>
        <dbReference type="Proteomes" id="UP000223370"/>
    </source>
</evidence>
<dbReference type="InterPro" id="IPR038765">
    <property type="entry name" value="Papain-like_cys_pep_sf"/>
</dbReference>
<evidence type="ECO:0000256" key="4">
    <source>
        <dbReference type="ARBA" id="ARBA00022807"/>
    </source>
</evidence>
<evidence type="ECO:0000256" key="3">
    <source>
        <dbReference type="ARBA" id="ARBA00022801"/>
    </source>
</evidence>
<evidence type="ECO:0000313" key="6">
    <source>
        <dbReference type="EMBL" id="GAX08408.1"/>
    </source>
</evidence>
<organism evidence="6 7">
    <name type="scientific">Secundilactobacillus silagincola</name>
    <dbReference type="NCBI Taxonomy" id="1714681"/>
    <lineage>
        <taxon>Bacteria</taxon>
        <taxon>Bacillati</taxon>
        <taxon>Bacillota</taxon>
        <taxon>Bacilli</taxon>
        <taxon>Lactobacillales</taxon>
        <taxon>Lactobacillaceae</taxon>
        <taxon>Secundilactobacillus</taxon>
    </lineage>
</organism>
<dbReference type="Gene3D" id="3.90.1720.10">
    <property type="entry name" value="endopeptidase domain like (from Nostoc punctiforme)"/>
    <property type="match status" value="1"/>
</dbReference>
<keyword evidence="4" id="KW-0788">Thiol protease</keyword>
<keyword evidence="3 6" id="KW-0378">Hydrolase</keyword>
<dbReference type="PROSITE" id="PS51935">
    <property type="entry name" value="NLPC_P60"/>
    <property type="match status" value="1"/>
</dbReference>
<reference evidence="6 7" key="1">
    <citation type="submission" date="2015-11" db="EMBL/GenBank/DDBJ databases">
        <title>Draft genome sequences of new species of the genus Lactobacillus isolated from orchardgrass silage.</title>
        <authorList>
            <person name="Tohno M."/>
            <person name="Tanizawa Y."/>
            <person name="Arita M."/>
        </authorList>
    </citation>
    <scope>NUCLEOTIDE SEQUENCE [LARGE SCALE GENOMIC DNA]</scope>
    <source>
        <strain evidence="6 7">IWT5</strain>
    </source>
</reference>
<dbReference type="GO" id="GO:0006508">
    <property type="term" value="P:proteolysis"/>
    <property type="evidence" value="ECO:0007669"/>
    <property type="project" value="UniProtKB-KW"/>
</dbReference>
<feature type="domain" description="NlpC/P60" evidence="5">
    <location>
        <begin position="171"/>
        <end position="296"/>
    </location>
</feature>
<dbReference type="PANTHER" id="PTHR47053:SF3">
    <property type="entry name" value="GAMMA-D-GLUTAMYL-L-LYSINE DIPEPTIDYL-PEPTIDASE"/>
    <property type="match status" value="1"/>
</dbReference>